<dbReference type="Ensembl" id="ENSGACT00000060252.1">
    <property type="protein sequence ID" value="ENSGACP00000058539.1"/>
    <property type="gene ID" value="ENSGACG00000029454.1"/>
</dbReference>
<keyword evidence="5" id="KW-1185">Reference proteome</keyword>
<evidence type="ECO:0000256" key="2">
    <source>
        <dbReference type="ARBA" id="ARBA00023134"/>
    </source>
</evidence>
<dbReference type="Pfam" id="PF00071">
    <property type="entry name" value="Ras"/>
    <property type="match status" value="2"/>
</dbReference>
<dbReference type="PROSITE" id="PS51421">
    <property type="entry name" value="RAS"/>
    <property type="match status" value="1"/>
</dbReference>
<evidence type="ECO:0000313" key="4">
    <source>
        <dbReference type="Ensembl" id="ENSGACP00000058539.1"/>
    </source>
</evidence>
<protein>
    <submittedName>
        <fullName evidence="4">Uncharacterized protein</fullName>
    </submittedName>
</protein>
<dbReference type="GeneID" id="120824734"/>
<dbReference type="Proteomes" id="UP000007635">
    <property type="component" value="Chromosome IX"/>
</dbReference>
<dbReference type="SMART" id="SM00173">
    <property type="entry name" value="RAS"/>
    <property type="match status" value="1"/>
</dbReference>
<evidence type="ECO:0000256" key="1">
    <source>
        <dbReference type="ARBA" id="ARBA00022741"/>
    </source>
</evidence>
<dbReference type="KEGG" id="gat:120824734"/>
<dbReference type="InterPro" id="IPR027417">
    <property type="entry name" value="P-loop_NTPase"/>
</dbReference>
<evidence type="ECO:0000256" key="3">
    <source>
        <dbReference type="SAM" id="MobiDB-lite"/>
    </source>
</evidence>
<accession>A0AAQ4R4L1</accession>
<dbReference type="GO" id="GO:0005525">
    <property type="term" value="F:GTP binding"/>
    <property type="evidence" value="ECO:0007669"/>
    <property type="project" value="UniProtKB-KW"/>
</dbReference>
<evidence type="ECO:0000313" key="5">
    <source>
        <dbReference type="Proteomes" id="UP000007635"/>
    </source>
</evidence>
<reference evidence="4" key="3">
    <citation type="submission" date="2025-09" db="UniProtKB">
        <authorList>
            <consortium name="Ensembl"/>
        </authorList>
    </citation>
    <scope>IDENTIFICATION</scope>
</reference>
<dbReference type="PANTHER" id="PTHR24072">
    <property type="entry name" value="RHO FAMILY GTPASE"/>
    <property type="match status" value="1"/>
</dbReference>
<dbReference type="SMART" id="SM00175">
    <property type="entry name" value="RAB"/>
    <property type="match status" value="1"/>
</dbReference>
<dbReference type="InterPro" id="IPR003578">
    <property type="entry name" value="Small_GTPase_Rho"/>
</dbReference>
<name>A0AAQ4R4L1_GASAC</name>
<dbReference type="PROSITE" id="PS51419">
    <property type="entry name" value="RAB"/>
    <property type="match status" value="1"/>
</dbReference>
<dbReference type="PRINTS" id="PR00449">
    <property type="entry name" value="RASTRNSFRMNG"/>
</dbReference>
<feature type="region of interest" description="Disordered" evidence="3">
    <location>
        <begin position="1"/>
        <end position="101"/>
    </location>
</feature>
<keyword evidence="1" id="KW-0547">Nucleotide-binding</keyword>
<keyword evidence="2" id="KW-0342">GTP-binding</keyword>
<dbReference type="GO" id="GO:0003924">
    <property type="term" value="F:GTPase activity"/>
    <property type="evidence" value="ECO:0007669"/>
    <property type="project" value="InterPro"/>
</dbReference>
<feature type="compositionally biased region" description="Basic and acidic residues" evidence="3">
    <location>
        <begin position="21"/>
        <end position="32"/>
    </location>
</feature>
<proteinExistence type="predicted"/>
<dbReference type="InterPro" id="IPR001806">
    <property type="entry name" value="Small_GTPase"/>
</dbReference>
<reference evidence="4" key="2">
    <citation type="submission" date="2025-08" db="UniProtKB">
        <authorList>
            <consortium name="Ensembl"/>
        </authorList>
    </citation>
    <scope>IDENTIFICATION</scope>
</reference>
<dbReference type="SMART" id="SM00174">
    <property type="entry name" value="RHO"/>
    <property type="match status" value="1"/>
</dbReference>
<organism evidence="4 5">
    <name type="scientific">Gasterosteus aculeatus aculeatus</name>
    <name type="common">three-spined stickleback</name>
    <dbReference type="NCBI Taxonomy" id="481459"/>
    <lineage>
        <taxon>Eukaryota</taxon>
        <taxon>Metazoa</taxon>
        <taxon>Chordata</taxon>
        <taxon>Craniata</taxon>
        <taxon>Vertebrata</taxon>
        <taxon>Euteleostomi</taxon>
        <taxon>Actinopterygii</taxon>
        <taxon>Neopterygii</taxon>
        <taxon>Teleostei</taxon>
        <taxon>Neoteleostei</taxon>
        <taxon>Acanthomorphata</taxon>
        <taxon>Eupercaria</taxon>
        <taxon>Perciformes</taxon>
        <taxon>Cottioidei</taxon>
        <taxon>Gasterosteales</taxon>
        <taxon>Gasterosteidae</taxon>
        <taxon>Gasterosteus</taxon>
    </lineage>
</organism>
<dbReference type="SUPFAM" id="SSF52540">
    <property type="entry name" value="P-loop containing nucleoside triphosphate hydrolases"/>
    <property type="match status" value="1"/>
</dbReference>
<dbReference type="PROSITE" id="PS51420">
    <property type="entry name" value="RHO"/>
    <property type="match status" value="1"/>
</dbReference>
<dbReference type="GO" id="GO:0007264">
    <property type="term" value="P:small GTPase-mediated signal transduction"/>
    <property type="evidence" value="ECO:0007669"/>
    <property type="project" value="InterPro"/>
</dbReference>
<dbReference type="GeneTree" id="ENSGT00940000156644"/>
<dbReference type="AlphaFoldDB" id="A0AAQ4R4L1"/>
<reference evidence="4 5" key="1">
    <citation type="journal article" date="2021" name="G3 (Bethesda)">
        <title>Improved contiguity of the threespine stickleback genome using long-read sequencing.</title>
        <authorList>
            <person name="Nath S."/>
            <person name="Shaw D.E."/>
            <person name="White M.A."/>
        </authorList>
    </citation>
    <scope>NUCLEOTIDE SEQUENCE [LARGE SCALE GENOMIC DNA]</scope>
    <source>
        <strain evidence="4 5">Lake Benthic</strain>
    </source>
</reference>
<dbReference type="Gene3D" id="3.40.50.300">
    <property type="entry name" value="P-loop containing nucleotide triphosphate hydrolases"/>
    <property type="match status" value="1"/>
</dbReference>
<sequence length="384" mass="42350">MPISGEARRLRQRALRTAAATDRKPRSAEIPRRLTQKRGAKPREPVSPPVSGAVLPLEVGQQKPRRVSGPMRGADGPPVPARRLKDRPPPHLSAKRRRPGLAPERQVNCVLVGDGAVGKTSLVVSYTTNGYPAHYVPTALDNFSVMVLVDDRPVRLQLCDTAGRVSCSRTMHGLNTLNTHPDARAGVNTVHPNDVTAELHLCLSRPALSRQKWGLGDGSIHDELERLRPLCYKNADVFLLCYSVVRPCSFHNLLRRWVPEVRRHRPGAPLVLVGTQLDLREDVQVLIHLAHGQQRPVGTEEGRRLAQELGAVGFAECSALTQKNLKDAFDSAVLAGVQQTDGCGVQQQTLAPRMKTPDTGKKNLSETWWRKINCLMGEQSCDFQ</sequence>
<dbReference type="RefSeq" id="XP_040041671.1">
    <property type="nucleotide sequence ID" value="XM_040185737.1"/>
</dbReference>